<dbReference type="PANTHER" id="PTHR16128:SF5">
    <property type="entry name" value="FAD_NAD(P)-BINDING OXIDOREDUCTASE FAMILY PROTEIN"/>
    <property type="match status" value="1"/>
</dbReference>
<name>A0A1G9KML9_9RHOB</name>
<dbReference type="GO" id="GO:0016491">
    <property type="term" value="F:oxidoreductase activity"/>
    <property type="evidence" value="ECO:0007669"/>
    <property type="project" value="InterPro"/>
</dbReference>
<protein>
    <recommendedName>
        <fullName evidence="1">Amine oxidase domain-containing protein</fullName>
    </recommendedName>
</protein>
<organism evidence="2 3">
    <name type="scientific">Aliiruegeria lutimaris</name>
    <dbReference type="NCBI Taxonomy" id="571298"/>
    <lineage>
        <taxon>Bacteria</taxon>
        <taxon>Pseudomonadati</taxon>
        <taxon>Pseudomonadota</taxon>
        <taxon>Alphaproteobacteria</taxon>
        <taxon>Rhodobacterales</taxon>
        <taxon>Roseobacteraceae</taxon>
        <taxon>Aliiruegeria</taxon>
    </lineage>
</organism>
<gene>
    <name evidence="2" type="ORF">SAMN04488026_10905</name>
</gene>
<reference evidence="2 3" key="1">
    <citation type="submission" date="2016-10" db="EMBL/GenBank/DDBJ databases">
        <authorList>
            <person name="de Groot N.N."/>
        </authorList>
    </citation>
    <scope>NUCLEOTIDE SEQUENCE [LARGE SCALE GENOMIC DNA]</scope>
    <source>
        <strain evidence="2 3">DSM 25294</strain>
    </source>
</reference>
<dbReference type="Proteomes" id="UP000199382">
    <property type="component" value="Unassembled WGS sequence"/>
</dbReference>
<evidence type="ECO:0000313" key="3">
    <source>
        <dbReference type="Proteomes" id="UP000199382"/>
    </source>
</evidence>
<dbReference type="Pfam" id="PF13450">
    <property type="entry name" value="NAD_binding_8"/>
    <property type="match status" value="1"/>
</dbReference>
<keyword evidence="3" id="KW-1185">Reference proteome</keyword>
<dbReference type="Gene3D" id="3.50.50.60">
    <property type="entry name" value="FAD/NAD(P)-binding domain"/>
    <property type="match status" value="1"/>
</dbReference>
<proteinExistence type="predicted"/>
<evidence type="ECO:0000259" key="1">
    <source>
        <dbReference type="Pfam" id="PF01593"/>
    </source>
</evidence>
<evidence type="ECO:0000313" key="2">
    <source>
        <dbReference type="EMBL" id="SDL50717.1"/>
    </source>
</evidence>
<dbReference type="InterPro" id="IPR036188">
    <property type="entry name" value="FAD/NAD-bd_sf"/>
</dbReference>
<dbReference type="InterPro" id="IPR002937">
    <property type="entry name" value="Amino_oxidase"/>
</dbReference>
<dbReference type="RefSeq" id="WP_093163741.1">
    <property type="nucleotide sequence ID" value="NZ_FNEK01000090.1"/>
</dbReference>
<feature type="domain" description="Amine oxidase" evidence="1">
    <location>
        <begin position="83"/>
        <end position="310"/>
    </location>
</feature>
<sequence>MTQIGTAIIGAGLAGLACATALRESGQSTVVFDKSRGVGGRLSTRRAEGDLRFDHGAQFVTARTHGFAALLRESEAAGQAAAWKDSGDAERIVGVPGMNAIAKHMATGLDIRLGVTVTAVERAPIGWRIDTDRGTWTCERLVVAVPAPQAKVLLAEEKPLVQEIAAVRMAPCLALMATFEEDVPVPFCTRRDPQDDLDWIALNSSKPGRDGAQTWVAHAAPDWSRKNLEETPEEIAALMLPMLCDRLGIHPTSARHVAAHRWRFARVTTALGAPFLRDGSGKLYAGGDWCLGARAENAWESGDAIARDILGLA</sequence>
<dbReference type="AlphaFoldDB" id="A0A1G9KML9"/>
<dbReference type="EMBL" id="FNEK01000090">
    <property type="protein sequence ID" value="SDL50717.1"/>
    <property type="molecule type" value="Genomic_DNA"/>
</dbReference>
<dbReference type="PRINTS" id="PR00419">
    <property type="entry name" value="ADXRDTASE"/>
</dbReference>
<dbReference type="SUPFAM" id="SSF51905">
    <property type="entry name" value="FAD/NAD(P)-binding domain"/>
    <property type="match status" value="1"/>
</dbReference>
<dbReference type="STRING" id="571298.SAMN04488026_10905"/>
<accession>A0A1G9KML9</accession>
<dbReference type="Gene3D" id="3.90.660.10">
    <property type="match status" value="1"/>
</dbReference>
<dbReference type="OrthoDB" id="5792777at2"/>
<dbReference type="Pfam" id="PF01593">
    <property type="entry name" value="Amino_oxidase"/>
    <property type="match status" value="1"/>
</dbReference>
<dbReference type="PANTHER" id="PTHR16128">
    <property type="entry name" value="FAD/NAD(P)-BINDING OXIDOREDUCTASE FAMILY PROTEIN"/>
    <property type="match status" value="1"/>
</dbReference>